<comment type="caution">
    <text evidence="2">The sequence shown here is derived from an EMBL/GenBank/DDBJ whole genome shotgun (WGS) entry which is preliminary data.</text>
</comment>
<name>A0A241Z881_ACIPI</name>
<organism evidence="2 3">
    <name type="scientific">Acinetobacter pittii</name>
    <name type="common">Acinetobacter genomosp. 3</name>
    <dbReference type="NCBI Taxonomy" id="48296"/>
    <lineage>
        <taxon>Bacteria</taxon>
        <taxon>Pseudomonadati</taxon>
        <taxon>Pseudomonadota</taxon>
        <taxon>Gammaproteobacteria</taxon>
        <taxon>Moraxellales</taxon>
        <taxon>Moraxellaceae</taxon>
        <taxon>Acinetobacter</taxon>
        <taxon>Acinetobacter calcoaceticus/baumannii complex</taxon>
    </lineage>
</organism>
<keyword evidence="1" id="KW-0812">Transmembrane</keyword>
<accession>A0A241Z881</accession>
<protein>
    <submittedName>
        <fullName evidence="2">Uncharacterized protein</fullName>
    </submittedName>
</protein>
<evidence type="ECO:0000256" key="1">
    <source>
        <dbReference type="SAM" id="Phobius"/>
    </source>
</evidence>
<proteinExistence type="predicted"/>
<sequence>MRTCPRHQTSLFFSFYTIVPHSIKKQYFFINRKIKRVFSENFLSLFLIFLNKHSRAYAKVTKKWELKLPFFLFWLMFFVMLCCDLLELCFQLLASL</sequence>
<evidence type="ECO:0000313" key="2">
    <source>
        <dbReference type="EMBL" id="RSO53578.1"/>
    </source>
</evidence>
<dbReference type="AlphaFoldDB" id="A0A241Z881"/>
<reference evidence="2 3" key="1">
    <citation type="submission" date="2018-10" db="EMBL/GenBank/DDBJ databases">
        <title>GWAS and RNA-Seq identify cryptic mechanisms of antimicrobial resistance in Acinetobacter baumannii.</title>
        <authorList>
            <person name="Sahl J.W."/>
        </authorList>
    </citation>
    <scope>NUCLEOTIDE SEQUENCE [LARGE SCALE GENOMIC DNA]</scope>
    <source>
        <strain evidence="2 3">TG41884</strain>
    </source>
</reference>
<feature type="transmembrane region" description="Helical" evidence="1">
    <location>
        <begin position="71"/>
        <end position="94"/>
    </location>
</feature>
<keyword evidence="1" id="KW-1133">Transmembrane helix</keyword>
<dbReference type="EMBL" id="RFEW01000031">
    <property type="protein sequence ID" value="RSO53578.1"/>
    <property type="molecule type" value="Genomic_DNA"/>
</dbReference>
<dbReference type="Proteomes" id="UP000271320">
    <property type="component" value="Unassembled WGS sequence"/>
</dbReference>
<evidence type="ECO:0000313" key="3">
    <source>
        <dbReference type="Proteomes" id="UP000271320"/>
    </source>
</evidence>
<gene>
    <name evidence="2" type="ORF">EA752_20145</name>
</gene>
<keyword evidence="1" id="KW-0472">Membrane</keyword>